<sequence length="281" mass="29826">MTTAVDLNEQINHLRHLAHDFKALRDRVRDLAVAPGTEALRQLAPLVLKSQELVREALLPLSALDRSPYAAVSGSRQTLHGLGGVVFAASQASWDLAQALAVNPLDGIGFGGPRQDEDSIRSSRHARAVPEMAGHLADAAHRLDMCETACHDLATGIARDLERASTTSRQKAPLKISPAQYEALRALAKGGATMQTQGRGSTIVLTPDHTLITIATIQSLDTHGLVCLDTSVPLHQGRGITVTAEGHRALGQHRSRTGATTVPTATAAAMPTVAAKREGRR</sequence>
<protein>
    <submittedName>
        <fullName evidence="1">Uncharacterized protein</fullName>
    </submittedName>
</protein>
<name>A0A0P4RFC6_9ACTN</name>
<reference evidence="1 2" key="2">
    <citation type="journal article" date="2015" name="Stand. Genomic Sci.">
        <title>Draft genome sequence of marine-derived Streptomyces sp. TP-A0598, a producer of anti-MRSA antibiotic lydicamycins.</title>
        <authorList>
            <person name="Komaki H."/>
            <person name="Ichikawa N."/>
            <person name="Hosoyama A."/>
            <person name="Fujita N."/>
            <person name="Igarashi Y."/>
        </authorList>
    </citation>
    <scope>NUCLEOTIDE SEQUENCE [LARGE SCALE GENOMIC DNA]</scope>
    <source>
        <strain evidence="1 2">NBRC 110027</strain>
    </source>
</reference>
<evidence type="ECO:0000313" key="1">
    <source>
        <dbReference type="EMBL" id="GAO12408.1"/>
    </source>
</evidence>
<dbReference type="RefSeq" id="WP_052719134.1">
    <property type="nucleotide sequence ID" value="NZ_BBNO01000010.1"/>
</dbReference>
<dbReference type="AlphaFoldDB" id="A0A0P4RFC6"/>
<dbReference type="OrthoDB" id="4335759at2"/>
<reference evidence="2" key="1">
    <citation type="submission" date="2014-09" db="EMBL/GenBank/DDBJ databases">
        <title>Whole genome shotgun sequence of Streptomyces sp. NBRC 110027.</title>
        <authorList>
            <person name="Komaki H."/>
            <person name="Ichikawa N."/>
            <person name="Katano-Makiyama Y."/>
            <person name="Hosoyama A."/>
            <person name="Hashimoto M."/>
            <person name="Uohara A."/>
            <person name="Kitahashi Y."/>
            <person name="Ohji S."/>
            <person name="Kimura A."/>
            <person name="Yamazoe A."/>
            <person name="Igarashi Y."/>
            <person name="Fujita N."/>
        </authorList>
    </citation>
    <scope>NUCLEOTIDE SEQUENCE [LARGE SCALE GENOMIC DNA]</scope>
    <source>
        <strain evidence="2">NBRC 110027</strain>
    </source>
</reference>
<dbReference type="EMBL" id="BBNO01000010">
    <property type="protein sequence ID" value="GAO12408.1"/>
    <property type="molecule type" value="Genomic_DNA"/>
</dbReference>
<comment type="caution">
    <text evidence="1">The sequence shown here is derived from an EMBL/GenBank/DDBJ whole genome shotgun (WGS) entry which is preliminary data.</text>
</comment>
<dbReference type="Proteomes" id="UP000048965">
    <property type="component" value="Unassembled WGS sequence"/>
</dbReference>
<proteinExistence type="predicted"/>
<keyword evidence="2" id="KW-1185">Reference proteome</keyword>
<accession>A0A0P4RFC6</accession>
<organism evidence="1 2">
    <name type="scientific">Streptomyces lydicamycinicus</name>
    <dbReference type="NCBI Taxonomy" id="1546107"/>
    <lineage>
        <taxon>Bacteria</taxon>
        <taxon>Bacillati</taxon>
        <taxon>Actinomycetota</taxon>
        <taxon>Actinomycetes</taxon>
        <taxon>Kitasatosporales</taxon>
        <taxon>Streptomycetaceae</taxon>
        <taxon>Streptomyces</taxon>
    </lineage>
</organism>
<gene>
    <name evidence="1" type="ORF">TPA0598_10_03780</name>
</gene>
<evidence type="ECO:0000313" key="2">
    <source>
        <dbReference type="Proteomes" id="UP000048965"/>
    </source>
</evidence>